<dbReference type="Pfam" id="PF23065">
    <property type="entry name" value="PH_SMPa"/>
    <property type="match status" value="1"/>
</dbReference>
<proteinExistence type="predicted"/>
<dbReference type="PANTHER" id="PTHR13466:SF0">
    <property type="entry name" value="SMP-LTD DOMAIN-CONTAINING PROTEIN"/>
    <property type="match status" value="1"/>
</dbReference>
<keyword evidence="3" id="KW-0812">Transmembrane</keyword>
<dbReference type="EMBL" id="JAPFFL010000013">
    <property type="protein sequence ID" value="KAJ6684036.1"/>
    <property type="molecule type" value="Genomic_DNA"/>
</dbReference>
<dbReference type="InterPro" id="IPR057080">
    <property type="entry name" value="PH_SMPa"/>
</dbReference>
<gene>
    <name evidence="5" type="ORF">OIU85_007704</name>
</gene>
<evidence type="ECO:0000259" key="4">
    <source>
        <dbReference type="Pfam" id="PF23065"/>
    </source>
</evidence>
<dbReference type="AlphaFoldDB" id="A0A9Q0P9H7"/>
<evidence type="ECO:0000256" key="3">
    <source>
        <dbReference type="SAM" id="Phobius"/>
    </source>
</evidence>
<dbReference type="GO" id="GO:0005789">
    <property type="term" value="C:endoplasmic reticulum membrane"/>
    <property type="evidence" value="ECO:0007669"/>
    <property type="project" value="UniProtKB-SubCell"/>
</dbReference>
<reference evidence="5" key="1">
    <citation type="submission" date="2022-11" db="EMBL/GenBank/DDBJ databases">
        <authorList>
            <person name="Hyden B.L."/>
            <person name="Feng K."/>
            <person name="Yates T."/>
            <person name="Jawdy S."/>
            <person name="Smart L.B."/>
            <person name="Muchero W."/>
        </authorList>
    </citation>
    <scope>NUCLEOTIDE SEQUENCE</scope>
    <source>
        <tissue evidence="5">Shoot tip</tissue>
    </source>
</reference>
<evidence type="ECO:0000313" key="5">
    <source>
        <dbReference type="EMBL" id="KAJ6684036.1"/>
    </source>
</evidence>
<feature type="transmembrane region" description="Helical" evidence="3">
    <location>
        <begin position="6"/>
        <end position="31"/>
    </location>
</feature>
<name>A0A9Q0P9H7_SALVM</name>
<evidence type="ECO:0000313" key="6">
    <source>
        <dbReference type="Proteomes" id="UP001151529"/>
    </source>
</evidence>
<protein>
    <recommendedName>
        <fullName evidence="4">SMP domain-containing protein</fullName>
    </recommendedName>
</protein>
<feature type="region of interest" description="Disordered" evidence="2">
    <location>
        <begin position="39"/>
        <end position="63"/>
    </location>
</feature>
<comment type="caution">
    <text evidence="5">The sequence shown here is derived from an EMBL/GenBank/DDBJ whole genome shotgun (WGS) entry which is preliminary data.</text>
</comment>
<dbReference type="Proteomes" id="UP001151529">
    <property type="component" value="Chromosome 17"/>
</dbReference>
<dbReference type="PANTHER" id="PTHR13466">
    <property type="entry name" value="TEX2 PROTEIN-RELATED"/>
    <property type="match status" value="1"/>
</dbReference>
<sequence length="148" mass="16585">MWSVVVIFAGGFLSGLLTLVALQALGVYFLIKRLNRKTRQQQASHSSPPPPHHQDLDPPQSLDYVHDKKGYVWVLELDKVLKNRSVEKVPKDQKKTKELLEVTPIRKQAKIKDRSLVLIDSGGSQIVIPLKGCAIEAVSATNLPSRKW</sequence>
<organism evidence="5 6">
    <name type="scientific">Salix viminalis</name>
    <name type="common">Common osier</name>
    <name type="synonym">Basket willow</name>
    <dbReference type="NCBI Taxonomy" id="40686"/>
    <lineage>
        <taxon>Eukaryota</taxon>
        <taxon>Viridiplantae</taxon>
        <taxon>Streptophyta</taxon>
        <taxon>Embryophyta</taxon>
        <taxon>Tracheophyta</taxon>
        <taxon>Spermatophyta</taxon>
        <taxon>Magnoliopsida</taxon>
        <taxon>eudicotyledons</taxon>
        <taxon>Gunneridae</taxon>
        <taxon>Pentapetalae</taxon>
        <taxon>rosids</taxon>
        <taxon>fabids</taxon>
        <taxon>Malpighiales</taxon>
        <taxon>Salicaceae</taxon>
        <taxon>Saliceae</taxon>
        <taxon>Salix</taxon>
    </lineage>
</organism>
<dbReference type="OrthoDB" id="26740at2759"/>
<keyword evidence="3" id="KW-1133">Transmembrane helix</keyword>
<keyword evidence="6" id="KW-1185">Reference proteome</keyword>
<accession>A0A9Q0P9H7</accession>
<comment type="subcellular location">
    <subcellularLocation>
        <location evidence="1">Endoplasmic reticulum membrane</location>
    </subcellularLocation>
</comment>
<evidence type="ECO:0000256" key="1">
    <source>
        <dbReference type="ARBA" id="ARBA00004586"/>
    </source>
</evidence>
<keyword evidence="3" id="KW-0472">Membrane</keyword>
<evidence type="ECO:0000256" key="2">
    <source>
        <dbReference type="SAM" id="MobiDB-lite"/>
    </source>
</evidence>
<dbReference type="GO" id="GO:0008289">
    <property type="term" value="F:lipid binding"/>
    <property type="evidence" value="ECO:0007669"/>
    <property type="project" value="TreeGrafter"/>
</dbReference>
<reference evidence="5" key="2">
    <citation type="journal article" date="2023" name="Int. J. Mol. Sci.">
        <title>De Novo Assembly and Annotation of 11 Diverse Shrub Willow (Salix) Genomes Reveals Novel Gene Organization in Sex-Linked Regions.</title>
        <authorList>
            <person name="Hyden B."/>
            <person name="Feng K."/>
            <person name="Yates T.B."/>
            <person name="Jawdy S."/>
            <person name="Cereghino C."/>
            <person name="Smart L.B."/>
            <person name="Muchero W."/>
        </authorList>
    </citation>
    <scope>NUCLEOTIDE SEQUENCE [LARGE SCALE GENOMIC DNA]</scope>
    <source>
        <tissue evidence="5">Shoot tip</tissue>
    </source>
</reference>
<feature type="domain" description="SMP" evidence="4">
    <location>
        <begin position="68"/>
        <end position="148"/>
    </location>
</feature>